<dbReference type="EnsemblBacteria" id="ABA49468">
    <property type="protein sequence ID" value="ABA49468"/>
    <property type="gene ID" value="BURPS1710b_1048"/>
</dbReference>
<dbReference type="GO" id="GO:0050695">
    <property type="term" value="F:benzoylformate decarboxylase activity"/>
    <property type="evidence" value="ECO:0007669"/>
    <property type="project" value="UniProtKB-EC"/>
</dbReference>
<organism evidence="8 9">
    <name type="scientific">Burkholderia pseudomallei (strain 1710b)</name>
    <dbReference type="NCBI Taxonomy" id="320372"/>
    <lineage>
        <taxon>Bacteria</taxon>
        <taxon>Pseudomonadati</taxon>
        <taxon>Pseudomonadota</taxon>
        <taxon>Betaproteobacteria</taxon>
        <taxon>Burkholderiales</taxon>
        <taxon>Burkholderiaceae</taxon>
        <taxon>Burkholderia</taxon>
        <taxon>pseudomallei group</taxon>
    </lineage>
</organism>
<dbReference type="GO" id="GO:0030976">
    <property type="term" value="F:thiamine pyrophosphate binding"/>
    <property type="evidence" value="ECO:0007669"/>
    <property type="project" value="InterPro"/>
</dbReference>
<dbReference type="InterPro" id="IPR029035">
    <property type="entry name" value="DHS-like_NAD/FAD-binding_dom"/>
</dbReference>
<feature type="region of interest" description="Disordered" evidence="4">
    <location>
        <begin position="1"/>
        <end position="37"/>
    </location>
</feature>
<dbReference type="GO" id="GO:0050660">
    <property type="term" value="F:flavin adenine dinucleotide binding"/>
    <property type="evidence" value="ECO:0007669"/>
    <property type="project" value="TreeGrafter"/>
</dbReference>
<dbReference type="PANTHER" id="PTHR18968:SF133">
    <property type="entry name" value="BENZOYLFORMATE DECARBOXYLASE"/>
    <property type="match status" value="1"/>
</dbReference>
<dbReference type="InterPro" id="IPR012001">
    <property type="entry name" value="Thiamin_PyroP_enz_TPP-bd_dom"/>
</dbReference>
<dbReference type="Pfam" id="PF00205">
    <property type="entry name" value="TPP_enzyme_M"/>
    <property type="match status" value="1"/>
</dbReference>
<evidence type="ECO:0000259" key="6">
    <source>
        <dbReference type="Pfam" id="PF02775"/>
    </source>
</evidence>
<proteinExistence type="inferred from homology"/>
<gene>
    <name evidence="8" type="primary">mdlC</name>
    <name evidence="8" type="ordered locus">BURPS1710b_1048</name>
</gene>
<dbReference type="InterPro" id="IPR011766">
    <property type="entry name" value="TPP_enzyme_TPP-bd"/>
</dbReference>
<feature type="domain" description="Thiamine pyrophosphate enzyme N-terminal TPP-binding" evidence="7">
    <location>
        <begin position="367"/>
        <end position="467"/>
    </location>
</feature>
<dbReference type="Proteomes" id="UP000002700">
    <property type="component" value="Chromosome I"/>
</dbReference>
<feature type="domain" description="Thiamine pyrophosphate enzyme TPP-binding" evidence="6">
    <location>
        <begin position="745"/>
        <end position="886"/>
    </location>
</feature>
<dbReference type="InterPro" id="IPR045229">
    <property type="entry name" value="TPP_enz"/>
</dbReference>
<dbReference type="GO" id="GO:0000287">
    <property type="term" value="F:magnesium ion binding"/>
    <property type="evidence" value="ECO:0007669"/>
    <property type="project" value="InterPro"/>
</dbReference>
<evidence type="ECO:0000259" key="5">
    <source>
        <dbReference type="Pfam" id="PF00205"/>
    </source>
</evidence>
<dbReference type="Gene3D" id="3.40.50.1220">
    <property type="entry name" value="TPP-binding domain"/>
    <property type="match status" value="1"/>
</dbReference>
<dbReference type="HOGENOM" id="CLU_324575_0_0_4"/>
<evidence type="ECO:0000313" key="8">
    <source>
        <dbReference type="EMBL" id="ABA49468.1"/>
    </source>
</evidence>
<dbReference type="Pfam" id="PF02776">
    <property type="entry name" value="TPP_enzyme_N"/>
    <property type="match status" value="1"/>
</dbReference>
<sequence length="889" mass="93892">MSERRRNGVEQPQNGSRVSSASASSSRAAGPGRMPWRRRNAVSVRVAATPSTASVSIVRARRSARYIGSAIQLRKPACATRLLSAVTERVSTAMSGGASPCASNAARICSNGAVPRGGIAQRAARVSASVSGARAAARSGWSGAATTWLTSSHRHSAIATTSSVSGTRVLNAMSISCVSSASTSRSHTPSTITTRRFGQRSSTRPSATGSTRLAMLPTAPTLIVPFASPRSASISSRACSASCCSSVACGSSASPIAVSCTPFEWRSKSGAPICSSSRFRMRLNAGCVTCSASAARPRLPLAAIVVKARNWRRSKVMLPCNGFLQKIQYRGMCAPPILWKPMMTMRRHARMTPPDLRADAPARAPYTVRDAVIDLLRRFGIRKVFGNPGSTELPMFRNFPDDFEYVLGLHEAVAVGMADGYAQASGNAAVVNLHSAAGVGNAMGVLFTAYRNKTPLVVTAGQQARSILPFEPFLASVQAAELPKPYVKWSIEPARAEDVPAAIARAYHVAMQEPRGPVFVSIPADDWDRPAEPMPARTVSSEVRPAPEALARLGDALDASERPAFVVGAAVARAGAWDDAVRLAERHRARVYAAPMSGRCSFPEDHPLFAGFLPPIRERIVEQLAGHDFILAFGAPVFTYHIEGFGPHVPAGATLHQLVDDPSVAAWTPVGDAVVGNLRLAARDLLARAAPRERPMPAPRAPRGRVGPGAPGERMPVAFALQTLADVRGSRDVVVEEAPSARPAMHEHLPFSSADTFYTMDSGGLGYGMPAALGIALGSPGRRVIALIGDGSSLYSIQALWSAVHLKLPVTFVILNNARYAALQDFAPVFGFRDGEPVQGTALPGLDFVSLARGFGCDGVRVSDAARLCDALERALASPVPVVVDVDVA</sequence>
<dbReference type="AlphaFoldDB" id="Q3JVE3"/>
<evidence type="ECO:0000256" key="3">
    <source>
        <dbReference type="RuleBase" id="RU362132"/>
    </source>
</evidence>
<accession>Q3JVE3</accession>
<dbReference type="SUPFAM" id="SSF52518">
    <property type="entry name" value="Thiamin diphosphate-binding fold (THDP-binding)"/>
    <property type="match status" value="2"/>
</dbReference>
<feature type="region of interest" description="Disordered" evidence="4">
    <location>
        <begin position="186"/>
        <end position="210"/>
    </location>
</feature>
<dbReference type="InterPro" id="IPR012000">
    <property type="entry name" value="Thiamin_PyroP_enz_cen_dom"/>
</dbReference>
<reference evidence="8 9" key="1">
    <citation type="submission" date="2005-09" db="EMBL/GenBank/DDBJ databases">
        <authorList>
            <person name="Woods D.E."/>
            <person name="Nierman W.C."/>
        </authorList>
    </citation>
    <scope>NUCLEOTIDE SEQUENCE [LARGE SCALE GENOMIC DNA]</scope>
    <source>
        <strain evidence="8 9">1710b</strain>
    </source>
</reference>
<feature type="domain" description="Thiamine pyrophosphate enzyme central" evidence="5">
    <location>
        <begin position="552"/>
        <end position="683"/>
    </location>
</feature>
<evidence type="ECO:0000256" key="1">
    <source>
        <dbReference type="ARBA" id="ARBA00007812"/>
    </source>
</evidence>
<name>Q3JVE3_BURP1</name>
<dbReference type="GO" id="GO:0003984">
    <property type="term" value="F:acetolactate synthase activity"/>
    <property type="evidence" value="ECO:0007669"/>
    <property type="project" value="TreeGrafter"/>
</dbReference>
<evidence type="ECO:0000256" key="4">
    <source>
        <dbReference type="SAM" id="MobiDB-lite"/>
    </source>
</evidence>
<keyword evidence="8" id="KW-0456">Lyase</keyword>
<dbReference type="SUPFAM" id="SSF52467">
    <property type="entry name" value="DHS-like NAD/FAD-binding domain"/>
    <property type="match status" value="1"/>
</dbReference>
<evidence type="ECO:0000259" key="7">
    <source>
        <dbReference type="Pfam" id="PF02776"/>
    </source>
</evidence>
<dbReference type="KEGG" id="bpm:BURPS1710b_1048"/>
<comment type="similarity">
    <text evidence="1 3">Belongs to the TPP enzyme family.</text>
</comment>
<dbReference type="EMBL" id="CP000124">
    <property type="protein sequence ID" value="ABA49468.1"/>
    <property type="molecule type" value="Genomic_DNA"/>
</dbReference>
<dbReference type="EC" id="4.1.1.7" evidence="8"/>
<dbReference type="PROSITE" id="PS00187">
    <property type="entry name" value="TPP_ENZYMES"/>
    <property type="match status" value="1"/>
</dbReference>
<dbReference type="PANTHER" id="PTHR18968">
    <property type="entry name" value="THIAMINE PYROPHOSPHATE ENZYMES"/>
    <property type="match status" value="1"/>
</dbReference>
<keyword evidence="2 3" id="KW-0786">Thiamine pyrophosphate</keyword>
<evidence type="ECO:0000256" key="2">
    <source>
        <dbReference type="ARBA" id="ARBA00023052"/>
    </source>
</evidence>
<evidence type="ECO:0000313" key="9">
    <source>
        <dbReference type="Proteomes" id="UP000002700"/>
    </source>
</evidence>
<dbReference type="CDD" id="cd02002">
    <property type="entry name" value="TPP_BFDC"/>
    <property type="match status" value="1"/>
</dbReference>
<feature type="compositionally biased region" description="Polar residues" evidence="4">
    <location>
        <begin position="192"/>
        <end position="210"/>
    </location>
</feature>
<dbReference type="InterPro" id="IPR029061">
    <property type="entry name" value="THDP-binding"/>
</dbReference>
<dbReference type="NCBIfam" id="NF005485">
    <property type="entry name" value="PRK07092.1"/>
    <property type="match status" value="1"/>
</dbReference>
<dbReference type="Pfam" id="PF02775">
    <property type="entry name" value="TPP_enzyme_C"/>
    <property type="match status" value="1"/>
</dbReference>
<protein>
    <submittedName>
        <fullName evidence="8">Benzoylformate decarboxylase</fullName>
        <ecNumber evidence="8">4.1.1.7</ecNumber>
    </submittedName>
</protein>
<feature type="compositionally biased region" description="Low complexity" evidence="4">
    <location>
        <begin position="16"/>
        <end position="29"/>
    </location>
</feature>
<dbReference type="Gene3D" id="3.40.50.970">
    <property type="match status" value="2"/>
</dbReference>
<dbReference type="CDD" id="cd07035">
    <property type="entry name" value="TPP_PYR_POX_like"/>
    <property type="match status" value="1"/>
</dbReference>
<dbReference type="GO" id="GO:0019752">
    <property type="term" value="P:carboxylic acid metabolic process"/>
    <property type="evidence" value="ECO:0007669"/>
    <property type="project" value="UniProtKB-ARBA"/>
</dbReference>
<dbReference type="InterPro" id="IPR000399">
    <property type="entry name" value="TPP-bd_CS"/>
</dbReference>